<evidence type="ECO:0008006" key="4">
    <source>
        <dbReference type="Google" id="ProtNLM"/>
    </source>
</evidence>
<evidence type="ECO:0000256" key="1">
    <source>
        <dbReference type="SAM" id="MobiDB-lite"/>
    </source>
</evidence>
<feature type="region of interest" description="Disordered" evidence="1">
    <location>
        <begin position="45"/>
        <end position="75"/>
    </location>
</feature>
<gene>
    <name evidence="2" type="ORF">CKO31_20455</name>
</gene>
<keyword evidence="3" id="KW-1185">Reference proteome</keyword>
<sequence>MFMTIWAIVADAARARLFALEGRGAPLKELEDLIRAEGALKGGEIEADRPGRTFDSAGSGRHAMEPSLDPRKEEAQRFAREIANQLDTSYKNHDFERLCLIAPPEFLGMLREEMDSALADAVAGELNKDLTHADTDRVATEIWALL</sequence>
<evidence type="ECO:0000313" key="3">
    <source>
        <dbReference type="Proteomes" id="UP000748752"/>
    </source>
</evidence>
<dbReference type="EMBL" id="NRRV01000067">
    <property type="protein sequence ID" value="MBK1633080.1"/>
    <property type="molecule type" value="Genomic_DNA"/>
</dbReference>
<accession>A0ABS1CMM7</accession>
<comment type="caution">
    <text evidence="2">The sequence shown here is derived from an EMBL/GenBank/DDBJ whole genome shotgun (WGS) entry which is preliminary data.</text>
</comment>
<protein>
    <recommendedName>
        <fullName evidence="4">Host attachment protein</fullName>
    </recommendedName>
</protein>
<name>A0ABS1CMM7_9GAMM</name>
<evidence type="ECO:0000313" key="2">
    <source>
        <dbReference type="EMBL" id="MBK1633080.1"/>
    </source>
</evidence>
<reference evidence="2 3" key="1">
    <citation type="journal article" date="2020" name="Microorganisms">
        <title>Osmotic Adaptation and Compatible Solute Biosynthesis of Phototrophic Bacteria as Revealed from Genome Analyses.</title>
        <authorList>
            <person name="Imhoff J.F."/>
            <person name="Rahn T."/>
            <person name="Kunzel S."/>
            <person name="Keller A."/>
            <person name="Neulinger S.C."/>
        </authorList>
    </citation>
    <scope>NUCLEOTIDE SEQUENCE [LARGE SCALE GENOMIC DNA]</scope>
    <source>
        <strain evidence="2 3">DSM 6210</strain>
    </source>
</reference>
<proteinExistence type="predicted"/>
<dbReference type="Pfam" id="PF10116">
    <property type="entry name" value="Host_attach"/>
    <property type="match status" value="1"/>
</dbReference>
<feature type="compositionally biased region" description="Basic and acidic residues" evidence="1">
    <location>
        <begin position="62"/>
        <end position="75"/>
    </location>
</feature>
<dbReference type="InterPro" id="IPR019291">
    <property type="entry name" value="Host_attachment_protein"/>
</dbReference>
<dbReference type="Proteomes" id="UP000748752">
    <property type="component" value="Unassembled WGS sequence"/>
</dbReference>
<organism evidence="2 3">
    <name type="scientific">Thiohalocapsa halophila</name>
    <dbReference type="NCBI Taxonomy" id="69359"/>
    <lineage>
        <taxon>Bacteria</taxon>
        <taxon>Pseudomonadati</taxon>
        <taxon>Pseudomonadota</taxon>
        <taxon>Gammaproteobacteria</taxon>
        <taxon>Chromatiales</taxon>
        <taxon>Chromatiaceae</taxon>
        <taxon>Thiohalocapsa</taxon>
    </lineage>
</organism>